<organism evidence="4 5">
    <name type="scientific">Marinisporobacter balticus</name>
    <dbReference type="NCBI Taxonomy" id="2018667"/>
    <lineage>
        <taxon>Bacteria</taxon>
        <taxon>Bacillati</taxon>
        <taxon>Bacillota</taxon>
        <taxon>Clostridia</taxon>
        <taxon>Peptostreptococcales</taxon>
        <taxon>Thermotaleaceae</taxon>
        <taxon>Marinisporobacter</taxon>
    </lineage>
</organism>
<evidence type="ECO:0000313" key="5">
    <source>
        <dbReference type="Proteomes" id="UP000294919"/>
    </source>
</evidence>
<dbReference type="OrthoDB" id="9769353at2"/>
<evidence type="ECO:0000256" key="1">
    <source>
        <dbReference type="SAM" id="Coils"/>
    </source>
</evidence>
<dbReference type="SUPFAM" id="SSF53041">
    <property type="entry name" value="Resolvase-like"/>
    <property type="match status" value="1"/>
</dbReference>
<accession>A0A4R2KMZ8</accession>
<feature type="domain" description="Resolvase/invertase-type recombinase catalytic" evidence="2">
    <location>
        <begin position="26"/>
        <end position="174"/>
    </location>
</feature>
<dbReference type="InterPro" id="IPR038109">
    <property type="entry name" value="DNA_bind_recomb_sf"/>
</dbReference>
<dbReference type="InterPro" id="IPR025827">
    <property type="entry name" value="Zn_ribbon_recom_dom"/>
</dbReference>
<dbReference type="SMART" id="SM00857">
    <property type="entry name" value="Resolvase"/>
    <property type="match status" value="1"/>
</dbReference>
<dbReference type="GO" id="GO:0000150">
    <property type="term" value="F:DNA strand exchange activity"/>
    <property type="evidence" value="ECO:0007669"/>
    <property type="project" value="InterPro"/>
</dbReference>
<dbReference type="RefSeq" id="WP_132246276.1">
    <property type="nucleotide sequence ID" value="NZ_SLWV01000019.1"/>
</dbReference>
<dbReference type="InterPro" id="IPR036162">
    <property type="entry name" value="Resolvase-like_N_sf"/>
</dbReference>
<name>A0A4R2KMZ8_9FIRM</name>
<evidence type="ECO:0000259" key="3">
    <source>
        <dbReference type="PROSITE" id="PS51737"/>
    </source>
</evidence>
<dbReference type="Gene3D" id="3.90.1750.20">
    <property type="entry name" value="Putative Large Serine Recombinase, Chain B, Domain 2"/>
    <property type="match status" value="1"/>
</dbReference>
<dbReference type="EMBL" id="SLWV01000019">
    <property type="protein sequence ID" value="TCO72149.1"/>
    <property type="molecule type" value="Genomic_DNA"/>
</dbReference>
<proteinExistence type="predicted"/>
<dbReference type="PANTHER" id="PTHR30461:SF23">
    <property type="entry name" value="DNA RECOMBINASE-RELATED"/>
    <property type="match status" value="1"/>
</dbReference>
<dbReference type="CDD" id="cd00338">
    <property type="entry name" value="Ser_Recombinase"/>
    <property type="match status" value="1"/>
</dbReference>
<feature type="domain" description="Recombinase" evidence="3">
    <location>
        <begin position="182"/>
        <end position="309"/>
    </location>
</feature>
<reference evidence="4 5" key="1">
    <citation type="submission" date="2019-03" db="EMBL/GenBank/DDBJ databases">
        <title>Genomic Encyclopedia of Type Strains, Phase IV (KMG-IV): sequencing the most valuable type-strain genomes for metagenomic binning, comparative biology and taxonomic classification.</title>
        <authorList>
            <person name="Goeker M."/>
        </authorList>
    </citation>
    <scope>NUCLEOTIDE SEQUENCE [LARGE SCALE GENOMIC DNA]</scope>
    <source>
        <strain evidence="4 5">DSM 102940</strain>
    </source>
</reference>
<dbReference type="Pfam" id="PF00239">
    <property type="entry name" value="Resolvase"/>
    <property type="match status" value="1"/>
</dbReference>
<dbReference type="InterPro" id="IPR006119">
    <property type="entry name" value="Resolv_N"/>
</dbReference>
<feature type="coiled-coil region" evidence="1">
    <location>
        <begin position="409"/>
        <end position="464"/>
    </location>
</feature>
<dbReference type="Proteomes" id="UP000294919">
    <property type="component" value="Unassembled WGS sequence"/>
</dbReference>
<dbReference type="Pfam" id="PF13408">
    <property type="entry name" value="Zn_ribbon_recom"/>
    <property type="match status" value="1"/>
</dbReference>
<dbReference type="InterPro" id="IPR050639">
    <property type="entry name" value="SSR_resolvase"/>
</dbReference>
<gene>
    <name evidence="4" type="ORF">EV214_11912</name>
</gene>
<comment type="caution">
    <text evidence="4">The sequence shown here is derived from an EMBL/GenBank/DDBJ whole genome shotgun (WGS) entry which is preliminary data.</text>
</comment>
<dbReference type="Pfam" id="PF07508">
    <property type="entry name" value="Recombinase"/>
    <property type="match status" value="1"/>
</dbReference>
<evidence type="ECO:0000313" key="4">
    <source>
        <dbReference type="EMBL" id="TCO72149.1"/>
    </source>
</evidence>
<dbReference type="Gene3D" id="3.40.50.1390">
    <property type="entry name" value="Resolvase, N-terminal catalytic domain"/>
    <property type="match status" value="1"/>
</dbReference>
<protein>
    <submittedName>
        <fullName evidence="4">DNA invertase Pin-like site-specific DNA recombinase</fullName>
    </submittedName>
</protein>
<evidence type="ECO:0000259" key="2">
    <source>
        <dbReference type="PROSITE" id="PS51736"/>
    </source>
</evidence>
<dbReference type="PANTHER" id="PTHR30461">
    <property type="entry name" value="DNA-INVERTASE FROM LAMBDOID PROPHAGE"/>
    <property type="match status" value="1"/>
</dbReference>
<dbReference type="PROSITE" id="PS51737">
    <property type="entry name" value="RECOMBINASE_DNA_BIND"/>
    <property type="match status" value="1"/>
</dbReference>
<dbReference type="InterPro" id="IPR011109">
    <property type="entry name" value="DNA_bind_recombinase_dom"/>
</dbReference>
<dbReference type="PROSITE" id="PS51736">
    <property type="entry name" value="RECOMBINASES_3"/>
    <property type="match status" value="1"/>
</dbReference>
<dbReference type="AlphaFoldDB" id="A0A4R2KMZ8"/>
<keyword evidence="5" id="KW-1185">Reference proteome</keyword>
<keyword evidence="1" id="KW-0175">Coiled coil</keyword>
<dbReference type="GO" id="GO:0003677">
    <property type="term" value="F:DNA binding"/>
    <property type="evidence" value="ECO:0007669"/>
    <property type="project" value="InterPro"/>
</dbReference>
<sequence length="615" mass="70707">MKEVEVIKPKKNKFDRASGKELSKIRVAPYCRVSTDSAEQMASYYSQVVYYEQKIKENTNWELAKIYSDAGISGTNIDKRLGFQEMIRDAMAGEFDLVITKSISRFGRNTKDVLEYTRLLKKHNVAVLFEKENINTFSMQGEVAMTVLTSIAQQESESISTNVKMGLKMKMKRGELVGFQGCLGYDYDKETKEFVINEEEAEVVRYIFDCYNQGKGARLIGNELKEKGYKTKRGSTNWPDSTIRGILKNEKYMGDLLLGKMFTVDPITKQRLDNMGEEEKYYIKDHHEPIVSKETFEKVQAIRNKRNCNMEKGRLKRYSRQYTFSSKIECGFCETTVGRRAWNSGTKNKKVVWHCIKSSKHGKKHCPDSKGIHEAVIEETFVKVFNEMCQHNREIIEEFISTIENTLSESTSKKELSALNKELSKVEDKIKKLIDIHIDGAIDRENYENKFIELNKDKERLIKETNELSLTASEEKEMKTRLKSFRKYFDANKPLKKFDADVFDSIVEKIILGGIDDKGQKDPHQLTFVFKTGPKSTITMGKDDDSDNGKGFLKKGKELYSQLSPDTCGMCGVDKKGVSVDSTGFDGLYQNRLLNQKCVFAFSETYRKVRKCTWG</sequence>